<evidence type="ECO:0000313" key="2">
    <source>
        <dbReference type="Proteomes" id="UP000243308"/>
    </source>
</evidence>
<evidence type="ECO:0000313" key="1">
    <source>
        <dbReference type="EMBL" id="KFH62406.1"/>
    </source>
</evidence>
<name>A0A086TKC9_9FUNG</name>
<dbReference type="AlphaFoldDB" id="A0A086TKC9"/>
<reference evidence="1 2" key="1">
    <citation type="submission" date="2011-02" db="EMBL/GenBank/DDBJ databases">
        <title>The Genome Sequence of Mortierella verticillata NRRL 6337.</title>
        <authorList>
            <consortium name="The Broad Institute Genome Sequencing Platform"/>
            <person name="Russ C."/>
            <person name="Cuomo C."/>
            <person name="Burger G."/>
            <person name="Gray M.W."/>
            <person name="Holland P.W.H."/>
            <person name="King N."/>
            <person name="Lang F.B.F."/>
            <person name="Roger A.J."/>
            <person name="Ruiz-Trillo I."/>
            <person name="Young S.K."/>
            <person name="Zeng Q."/>
            <person name="Gargeya S."/>
            <person name="Alvarado L."/>
            <person name="Berlin A."/>
            <person name="Chapman S.B."/>
            <person name="Chen Z."/>
            <person name="Freedman E."/>
            <person name="Gellesch M."/>
            <person name="Goldberg J."/>
            <person name="Griggs A."/>
            <person name="Gujja S."/>
            <person name="Heilman E."/>
            <person name="Heiman D."/>
            <person name="Howarth C."/>
            <person name="Mehta T."/>
            <person name="Neiman D."/>
            <person name="Pearson M."/>
            <person name="Roberts A."/>
            <person name="Saif S."/>
            <person name="Shea T."/>
            <person name="Shenoy N."/>
            <person name="Sisk P."/>
            <person name="Stolte C."/>
            <person name="Sykes S."/>
            <person name="White J."/>
            <person name="Yandava C."/>
            <person name="Haas B."/>
            <person name="Nusbaum C."/>
            <person name="Birren B."/>
        </authorList>
    </citation>
    <scope>NUCLEOTIDE SEQUENCE [LARGE SCALE GENOMIC DNA]</scope>
    <source>
        <strain evidence="1 2">NRRL 6337</strain>
    </source>
</reference>
<accession>A0A086TKC9</accession>
<gene>
    <name evidence="1" type="ORF">MVEG_11615</name>
</gene>
<protein>
    <submittedName>
        <fullName evidence="1">Uncharacterized protein</fullName>
    </submittedName>
</protein>
<dbReference type="Proteomes" id="UP000243308">
    <property type="component" value="Unassembled WGS sequence"/>
</dbReference>
<dbReference type="EMBL" id="KN042432">
    <property type="protein sequence ID" value="KFH62406.1"/>
    <property type="molecule type" value="Genomic_DNA"/>
</dbReference>
<keyword evidence="2" id="KW-1185">Reference proteome</keyword>
<proteinExistence type="predicted"/>
<organism evidence="1 2">
    <name type="scientific">Podila verticillata NRRL 6337</name>
    <dbReference type="NCBI Taxonomy" id="1069443"/>
    <lineage>
        <taxon>Eukaryota</taxon>
        <taxon>Fungi</taxon>
        <taxon>Fungi incertae sedis</taxon>
        <taxon>Mucoromycota</taxon>
        <taxon>Mortierellomycotina</taxon>
        <taxon>Mortierellomycetes</taxon>
        <taxon>Mortierellales</taxon>
        <taxon>Mortierellaceae</taxon>
        <taxon>Podila</taxon>
    </lineage>
</organism>
<sequence>MVALANGLNFGTAGSLRSVVGLRPRDIEKPTRVNIKLRRVLVANILHQHFPVYGTIAPMGIYVEPHFQFFEGYEEKKKLHKNLGKLQRIMSKSVDLLRV</sequence>